<protein>
    <recommendedName>
        <fullName evidence="1">Nucleoside phosphorylase domain-containing protein</fullName>
    </recommendedName>
</protein>
<dbReference type="SUPFAM" id="SSF53167">
    <property type="entry name" value="Purine and uridine phosphorylases"/>
    <property type="match status" value="1"/>
</dbReference>
<accession>A0ABQ8QVT2</accession>
<dbReference type="PANTHER" id="PTHR46082:SF6">
    <property type="entry name" value="AAA+ ATPASE DOMAIN-CONTAINING PROTEIN-RELATED"/>
    <property type="match status" value="1"/>
</dbReference>
<dbReference type="PANTHER" id="PTHR46082">
    <property type="entry name" value="ATP/GTP-BINDING PROTEIN-RELATED"/>
    <property type="match status" value="1"/>
</dbReference>
<evidence type="ECO:0000313" key="2">
    <source>
        <dbReference type="EMBL" id="KAJ4110291.1"/>
    </source>
</evidence>
<name>A0ABQ8QVT2_FUSEQ</name>
<gene>
    <name evidence="2" type="ORF">NW768_012051</name>
</gene>
<dbReference type="Gene3D" id="3.40.50.1580">
    <property type="entry name" value="Nucleoside phosphorylase domain"/>
    <property type="match status" value="1"/>
</dbReference>
<sequence>MAQGTAPVQRDLQLHLPFKMVATTGMEVQMQQNHQAEYHESAPKKAVRQPPQSIGQYEVSTAVLCALTQEADAVQALFDRGLTVEYARTMGDTNTYSFGVIGRHNTVLVHMPGMGTRHAASVAAHCGATFPTITLVLIVGICGGVPFLEDGTEVLLGDVAVSEDLVIYDFGRQYPDTFVRKSGKVESARKPPSEILGFLAKLKGRSAQIVLSEKAAIYMETLREDLGSIATYPGAQRDILFQSEYRHKHQDPSSCEECGLPEALLGGVCEESRVSSCSQLNCDTAKSITRQRQKDWLQKERAGQANYCPILYIGRFASGDKVMKSGRDRDAIARNEGVIAFEMEGGGVWDTMPCIIIKGVCDYADSHKDKRWQGFASATAAAYMKAILEEWRK</sequence>
<dbReference type="Proteomes" id="UP001152024">
    <property type="component" value="Unassembled WGS sequence"/>
</dbReference>
<dbReference type="InterPro" id="IPR000845">
    <property type="entry name" value="Nucleoside_phosphorylase_d"/>
</dbReference>
<dbReference type="EMBL" id="JAOQBH010000036">
    <property type="protein sequence ID" value="KAJ4110291.1"/>
    <property type="molecule type" value="Genomic_DNA"/>
</dbReference>
<dbReference type="InterPro" id="IPR035994">
    <property type="entry name" value="Nucleoside_phosphorylase_sf"/>
</dbReference>
<organism evidence="2 3">
    <name type="scientific">Fusarium equiseti</name>
    <name type="common">Fusarium scirpi</name>
    <dbReference type="NCBI Taxonomy" id="61235"/>
    <lineage>
        <taxon>Eukaryota</taxon>
        <taxon>Fungi</taxon>
        <taxon>Dikarya</taxon>
        <taxon>Ascomycota</taxon>
        <taxon>Pezizomycotina</taxon>
        <taxon>Sordariomycetes</taxon>
        <taxon>Hypocreomycetidae</taxon>
        <taxon>Hypocreales</taxon>
        <taxon>Nectriaceae</taxon>
        <taxon>Fusarium</taxon>
        <taxon>Fusarium incarnatum-equiseti species complex</taxon>
    </lineage>
</organism>
<evidence type="ECO:0000313" key="3">
    <source>
        <dbReference type="Proteomes" id="UP001152024"/>
    </source>
</evidence>
<keyword evidence="3" id="KW-1185">Reference proteome</keyword>
<comment type="caution">
    <text evidence="2">The sequence shown here is derived from an EMBL/GenBank/DDBJ whole genome shotgun (WGS) entry which is preliminary data.</text>
</comment>
<proteinExistence type="predicted"/>
<feature type="domain" description="Nucleoside phosphorylase" evidence="1">
    <location>
        <begin position="62"/>
        <end position="174"/>
    </location>
</feature>
<reference evidence="2" key="1">
    <citation type="submission" date="2022-09" db="EMBL/GenBank/DDBJ databases">
        <title>Fusarium specimens isolated from Avocado Roots.</title>
        <authorList>
            <person name="Stajich J."/>
            <person name="Roper C."/>
            <person name="Heimlech-Rivalta G."/>
        </authorList>
    </citation>
    <scope>NUCLEOTIDE SEQUENCE</scope>
    <source>
        <strain evidence="2">CF00095</strain>
    </source>
</reference>
<evidence type="ECO:0000259" key="1">
    <source>
        <dbReference type="Pfam" id="PF01048"/>
    </source>
</evidence>
<dbReference type="InterPro" id="IPR053137">
    <property type="entry name" value="NLR-like"/>
</dbReference>
<dbReference type="Pfam" id="PF01048">
    <property type="entry name" value="PNP_UDP_1"/>
    <property type="match status" value="1"/>
</dbReference>